<reference evidence="2" key="1">
    <citation type="journal article" date="2019" name="Int. J. Syst. Evol. Microbiol.">
        <title>The Global Catalogue of Microorganisms (GCM) 10K type strain sequencing project: providing services to taxonomists for standard genome sequencing and annotation.</title>
        <authorList>
            <consortium name="The Broad Institute Genomics Platform"/>
            <consortium name="The Broad Institute Genome Sequencing Center for Infectious Disease"/>
            <person name="Wu L."/>
            <person name="Ma J."/>
        </authorList>
    </citation>
    <scope>NUCLEOTIDE SEQUENCE [LARGE SCALE GENOMIC DNA]</scope>
    <source>
        <strain evidence="2">JCM 16929</strain>
    </source>
</reference>
<dbReference type="Proteomes" id="UP001501490">
    <property type="component" value="Unassembled WGS sequence"/>
</dbReference>
<gene>
    <name evidence="1" type="ORF">GCM10022236_52860</name>
</gene>
<dbReference type="RefSeq" id="WP_344810116.1">
    <property type="nucleotide sequence ID" value="NZ_BAABAB010000056.1"/>
</dbReference>
<protein>
    <submittedName>
        <fullName evidence="1">Uncharacterized protein</fullName>
    </submittedName>
</protein>
<proteinExistence type="predicted"/>
<sequence length="121" mass="13739">MSELPLGRGATQCQSLRWKLDYLIALDLPFRIDPWGPEPRDPIDPPRGFDFDLFEAVLLGAGVHRAREEFGRIEKPQSLLKDDGARLEAVFREGLSRGIEVFREEFNAGCGETARLLERLN</sequence>
<name>A0ABP7AZZ2_9ACTN</name>
<accession>A0ABP7AZZ2</accession>
<evidence type="ECO:0000313" key="2">
    <source>
        <dbReference type="Proteomes" id="UP001501490"/>
    </source>
</evidence>
<evidence type="ECO:0000313" key="1">
    <source>
        <dbReference type="EMBL" id="GAA3643625.1"/>
    </source>
</evidence>
<keyword evidence="2" id="KW-1185">Reference proteome</keyword>
<comment type="caution">
    <text evidence="1">The sequence shown here is derived from an EMBL/GenBank/DDBJ whole genome shotgun (WGS) entry which is preliminary data.</text>
</comment>
<organism evidence="1 2">
    <name type="scientific">Microlunatus ginsengisoli</name>
    <dbReference type="NCBI Taxonomy" id="363863"/>
    <lineage>
        <taxon>Bacteria</taxon>
        <taxon>Bacillati</taxon>
        <taxon>Actinomycetota</taxon>
        <taxon>Actinomycetes</taxon>
        <taxon>Propionibacteriales</taxon>
        <taxon>Propionibacteriaceae</taxon>
        <taxon>Microlunatus</taxon>
    </lineage>
</organism>
<dbReference type="EMBL" id="BAABAB010000056">
    <property type="protein sequence ID" value="GAA3643625.1"/>
    <property type="molecule type" value="Genomic_DNA"/>
</dbReference>